<dbReference type="InterPro" id="IPR001714">
    <property type="entry name" value="Pept_M24_MAP"/>
</dbReference>
<feature type="binding site" evidence="6">
    <location>
        <position position="231"/>
    </location>
    <ligand>
        <name>a divalent metal cation</name>
        <dbReference type="ChEBI" id="CHEBI:60240"/>
        <label>1</label>
    </ligand>
</feature>
<feature type="binding site" evidence="6">
    <location>
        <position position="93"/>
    </location>
    <ligand>
        <name>a divalent metal cation</name>
        <dbReference type="ChEBI" id="CHEBI:60240"/>
        <label>1</label>
    </ligand>
</feature>
<comment type="cofactor">
    <cofactor evidence="6">
        <name>Co(2+)</name>
        <dbReference type="ChEBI" id="CHEBI:48828"/>
    </cofactor>
    <cofactor evidence="6">
        <name>Zn(2+)</name>
        <dbReference type="ChEBI" id="CHEBI:29105"/>
    </cofactor>
    <cofactor evidence="6">
        <name>Mn(2+)</name>
        <dbReference type="ChEBI" id="CHEBI:29035"/>
    </cofactor>
    <cofactor evidence="6">
        <name>Fe(2+)</name>
        <dbReference type="ChEBI" id="CHEBI:29033"/>
    </cofactor>
    <text evidence="6">Binds 2 divalent metal cations per subunit. Has a high-affinity and a low affinity metal-binding site. The true nature of the physiological cofactor is under debate. The enzyme is active with cobalt, zinc, manganese or divalent iron ions. Most likely, methionine aminopeptidases function as mononuclear Fe(2+)-metalloproteases under physiological conditions, and the catalytically relevant metal-binding site has been assigned to the histidine-containing high-affinity site.</text>
</comment>
<dbReference type="PANTHER" id="PTHR43330">
    <property type="entry name" value="METHIONINE AMINOPEPTIDASE"/>
    <property type="match status" value="1"/>
</dbReference>
<dbReference type="InterPro" id="IPR036005">
    <property type="entry name" value="Creatinase/aminopeptidase-like"/>
</dbReference>
<evidence type="ECO:0000256" key="4">
    <source>
        <dbReference type="ARBA" id="ARBA00022723"/>
    </source>
</evidence>
<feature type="binding site" evidence="6">
    <location>
        <position position="104"/>
    </location>
    <ligand>
        <name>a divalent metal cation</name>
        <dbReference type="ChEBI" id="CHEBI:60240"/>
        <label>2</label>
        <note>catalytic</note>
    </ligand>
</feature>
<feature type="binding site" evidence="6">
    <location>
        <position position="167"/>
    </location>
    <ligand>
        <name>a divalent metal cation</name>
        <dbReference type="ChEBI" id="CHEBI:60240"/>
        <label>2</label>
        <note>catalytic</note>
    </ligand>
</feature>
<evidence type="ECO:0000256" key="7">
    <source>
        <dbReference type="RuleBase" id="RU003653"/>
    </source>
</evidence>
<dbReference type="PANTHER" id="PTHR43330:SF13">
    <property type="entry name" value="METHIONINE AMINOPEPTIDASE 2"/>
    <property type="match status" value="1"/>
</dbReference>
<feature type="binding site" evidence="6">
    <location>
        <position position="75"/>
    </location>
    <ligand>
        <name>substrate</name>
    </ligand>
</feature>
<evidence type="ECO:0000313" key="9">
    <source>
        <dbReference type="EMBL" id="MFC3850144.1"/>
    </source>
</evidence>
<evidence type="ECO:0000313" key="10">
    <source>
        <dbReference type="Proteomes" id="UP001595751"/>
    </source>
</evidence>
<dbReference type="PRINTS" id="PR00599">
    <property type="entry name" value="MAPEPTIDASE"/>
</dbReference>
<evidence type="ECO:0000256" key="5">
    <source>
        <dbReference type="ARBA" id="ARBA00022801"/>
    </source>
</evidence>
<comment type="caution">
    <text evidence="9">The sequence shown here is derived from an EMBL/GenBank/DDBJ whole genome shotgun (WGS) entry which is preliminary data.</text>
</comment>
<gene>
    <name evidence="6 9" type="primary">map</name>
    <name evidence="9" type="ORF">ACFORJ_08185</name>
</gene>
<comment type="function">
    <text evidence="1 6">Removes the N-terminal methionine from nascent proteins. The N-terminal methionine is often cleaved when the second residue in the primary sequence is small and uncharged (Met-Ala-, Cys, Gly, Pro, Ser, Thr, or Val). Requires deformylation of the N(alpha)-formylated initiator methionine before it can be hydrolyzed.</text>
</comment>
<dbReference type="Proteomes" id="UP001595751">
    <property type="component" value="Unassembled WGS sequence"/>
</dbReference>
<dbReference type="NCBIfam" id="TIGR00500">
    <property type="entry name" value="met_pdase_I"/>
    <property type="match status" value="1"/>
</dbReference>
<comment type="similarity">
    <text evidence="6">Belongs to the peptidase M24A family. Methionine aminopeptidase type 1 subfamily.</text>
</comment>
<evidence type="ECO:0000256" key="6">
    <source>
        <dbReference type="HAMAP-Rule" id="MF_01974"/>
    </source>
</evidence>
<dbReference type="RefSeq" id="WP_290289624.1">
    <property type="nucleotide sequence ID" value="NZ_CP047211.1"/>
</dbReference>
<dbReference type="EMBL" id="JBHRZN010000002">
    <property type="protein sequence ID" value="MFC3850144.1"/>
    <property type="molecule type" value="Genomic_DNA"/>
</dbReference>
<keyword evidence="3 6" id="KW-0645">Protease</keyword>
<dbReference type="GO" id="GO:0004239">
    <property type="term" value="F:initiator methionyl aminopeptidase activity"/>
    <property type="evidence" value="ECO:0007669"/>
    <property type="project" value="UniProtKB-EC"/>
</dbReference>
<dbReference type="SUPFAM" id="SSF55920">
    <property type="entry name" value="Creatinase/aminopeptidase"/>
    <property type="match status" value="1"/>
</dbReference>
<proteinExistence type="inferred from homology"/>
<reference evidence="10" key="1">
    <citation type="journal article" date="2019" name="Int. J. Syst. Evol. Microbiol.">
        <title>The Global Catalogue of Microorganisms (GCM) 10K type strain sequencing project: providing services to taxonomists for standard genome sequencing and annotation.</title>
        <authorList>
            <consortium name="The Broad Institute Genomics Platform"/>
            <consortium name="The Broad Institute Genome Sequencing Center for Infectious Disease"/>
            <person name="Wu L."/>
            <person name="Ma J."/>
        </authorList>
    </citation>
    <scope>NUCLEOTIDE SEQUENCE [LARGE SCALE GENOMIC DNA]</scope>
    <source>
        <strain evidence="10">CCUG 53252</strain>
    </source>
</reference>
<evidence type="ECO:0000256" key="2">
    <source>
        <dbReference type="ARBA" id="ARBA00022438"/>
    </source>
</evidence>
<feature type="binding site" evidence="6">
    <location>
        <position position="200"/>
    </location>
    <ligand>
        <name>a divalent metal cation</name>
        <dbReference type="ChEBI" id="CHEBI:60240"/>
        <label>2</label>
        <note>catalytic</note>
    </ligand>
</feature>
<feature type="binding site" evidence="6">
    <location>
        <position position="231"/>
    </location>
    <ligand>
        <name>a divalent metal cation</name>
        <dbReference type="ChEBI" id="CHEBI:60240"/>
        <label>2</label>
        <note>catalytic</note>
    </ligand>
</feature>
<feature type="binding site" evidence="6">
    <location>
        <position position="104"/>
    </location>
    <ligand>
        <name>a divalent metal cation</name>
        <dbReference type="ChEBI" id="CHEBI:60240"/>
        <label>1</label>
    </ligand>
</feature>
<comment type="catalytic activity">
    <reaction evidence="6 7">
        <text>Release of N-terminal amino acids, preferentially methionine, from peptides and arylamides.</text>
        <dbReference type="EC" id="3.4.11.18"/>
    </reaction>
</comment>
<comment type="caution">
    <text evidence="6">Lacks conserved residue(s) required for the propagation of feature annotation.</text>
</comment>
<keyword evidence="2 6" id="KW-0031">Aminopeptidase</keyword>
<keyword evidence="5 6" id="KW-0378">Hydrolase</keyword>
<sequence length="249" mass="26396">MIIEDADQLEGLKAAGAAVAATLHAMKKAAEPGISTAELDRIGVKMMEDLGVAPAPPTRGFPAATCISINDVAAHGIPSPDTIVRSGDIVNIDISGRLGEFWADNGESFAVGEADPVVLALVAASHEANAAGIAAARAKKPVWRIGSACERVIRRHGFHVVRNLCGHGVGADLWEPPQILGYADRTATTRLREGMVLAIEPFVSETATWADEDEDDGWTLRTPGSRSAQREHTIVVTKDEPIIVTEQPE</sequence>
<name>A0ABV7ZQQ0_9CORY</name>
<organism evidence="9 10">
    <name type="scientific">Corynebacterium hansenii</name>
    <dbReference type="NCBI Taxonomy" id="394964"/>
    <lineage>
        <taxon>Bacteria</taxon>
        <taxon>Bacillati</taxon>
        <taxon>Actinomycetota</taxon>
        <taxon>Actinomycetes</taxon>
        <taxon>Mycobacteriales</taxon>
        <taxon>Corynebacteriaceae</taxon>
        <taxon>Corynebacterium</taxon>
    </lineage>
</organism>
<keyword evidence="4 6" id="KW-0479">Metal-binding</keyword>
<dbReference type="HAMAP" id="MF_01974">
    <property type="entry name" value="MetAP_1"/>
    <property type="match status" value="1"/>
</dbReference>
<dbReference type="InterPro" id="IPR002467">
    <property type="entry name" value="Pept_M24A_MAP1"/>
</dbReference>
<dbReference type="Pfam" id="PF00557">
    <property type="entry name" value="Peptidase_M24"/>
    <property type="match status" value="1"/>
</dbReference>
<evidence type="ECO:0000256" key="3">
    <source>
        <dbReference type="ARBA" id="ARBA00022670"/>
    </source>
</evidence>
<evidence type="ECO:0000256" key="1">
    <source>
        <dbReference type="ARBA" id="ARBA00002521"/>
    </source>
</evidence>
<comment type="subunit">
    <text evidence="6">Monomer.</text>
</comment>
<evidence type="ECO:0000259" key="8">
    <source>
        <dbReference type="Pfam" id="PF00557"/>
    </source>
</evidence>
<dbReference type="EC" id="3.4.11.18" evidence="6 7"/>
<dbReference type="InterPro" id="IPR000994">
    <property type="entry name" value="Pept_M24"/>
</dbReference>
<dbReference type="Gene3D" id="3.90.230.10">
    <property type="entry name" value="Creatinase/methionine aminopeptidase superfamily"/>
    <property type="match status" value="1"/>
</dbReference>
<keyword evidence="10" id="KW-1185">Reference proteome</keyword>
<feature type="domain" description="Peptidase M24" evidence="8">
    <location>
        <begin position="11"/>
        <end position="238"/>
    </location>
</feature>
<accession>A0ABV7ZQQ0</accession>
<protein>
    <recommendedName>
        <fullName evidence="6 7">Methionine aminopeptidase</fullName>
        <shortName evidence="6">MAP</shortName>
        <shortName evidence="6">MetAP</shortName>
        <ecNumber evidence="6 7">3.4.11.18</ecNumber>
    </recommendedName>
    <alternativeName>
        <fullName evidence="6">Peptidase M</fullName>
    </alternativeName>
</protein>